<keyword evidence="2" id="KW-1185">Reference proteome</keyword>
<dbReference type="EMBL" id="JAGPYM010000021">
    <property type="protein sequence ID" value="KAH6884148.1"/>
    <property type="molecule type" value="Genomic_DNA"/>
</dbReference>
<reference evidence="1 2" key="1">
    <citation type="journal article" date="2021" name="Nat. Commun.">
        <title>Genetic determinants of endophytism in the Arabidopsis root mycobiome.</title>
        <authorList>
            <person name="Mesny F."/>
            <person name="Miyauchi S."/>
            <person name="Thiergart T."/>
            <person name="Pickel B."/>
            <person name="Atanasova L."/>
            <person name="Karlsson M."/>
            <person name="Huettel B."/>
            <person name="Barry K.W."/>
            <person name="Haridas S."/>
            <person name="Chen C."/>
            <person name="Bauer D."/>
            <person name="Andreopoulos W."/>
            <person name="Pangilinan J."/>
            <person name="LaButti K."/>
            <person name="Riley R."/>
            <person name="Lipzen A."/>
            <person name="Clum A."/>
            <person name="Drula E."/>
            <person name="Henrissat B."/>
            <person name="Kohler A."/>
            <person name="Grigoriev I.V."/>
            <person name="Martin F.M."/>
            <person name="Hacquard S."/>
        </authorList>
    </citation>
    <scope>NUCLEOTIDE SEQUENCE [LARGE SCALE GENOMIC DNA]</scope>
    <source>
        <strain evidence="1 2">MPI-CAGE-CH-0241</strain>
    </source>
</reference>
<dbReference type="Proteomes" id="UP000777438">
    <property type="component" value="Unassembled WGS sequence"/>
</dbReference>
<evidence type="ECO:0000313" key="2">
    <source>
        <dbReference type="Proteomes" id="UP000777438"/>
    </source>
</evidence>
<name>A0A9P8VYA0_9HYPO</name>
<protein>
    <submittedName>
        <fullName evidence="1">Uncharacterized protein</fullName>
    </submittedName>
</protein>
<organism evidence="1 2">
    <name type="scientific">Thelonectria olida</name>
    <dbReference type="NCBI Taxonomy" id="1576542"/>
    <lineage>
        <taxon>Eukaryota</taxon>
        <taxon>Fungi</taxon>
        <taxon>Dikarya</taxon>
        <taxon>Ascomycota</taxon>
        <taxon>Pezizomycotina</taxon>
        <taxon>Sordariomycetes</taxon>
        <taxon>Hypocreomycetidae</taxon>
        <taxon>Hypocreales</taxon>
        <taxon>Nectriaceae</taxon>
        <taxon>Thelonectria</taxon>
    </lineage>
</organism>
<evidence type="ECO:0000313" key="1">
    <source>
        <dbReference type="EMBL" id="KAH6884148.1"/>
    </source>
</evidence>
<gene>
    <name evidence="1" type="ORF">B0T10DRAFT_463029</name>
</gene>
<dbReference type="AlphaFoldDB" id="A0A9P8VYA0"/>
<proteinExistence type="predicted"/>
<sequence>MTFNPQSKKCWIVPDESLPPDFLVLGSILKRPNEPMDILNRHTVTKIDPSVIDEEREQITKSIVKASNAGFSFGLGLSSVLASIVGAGPSLDANRAKSVSYLINAANVRAQHFIPPDDYVNRALRAKKVDDYVRQSGYNAKVYMVVGVAVASKVSRTAIGSKDKGGGAGIAVGPPGTALEVSADVHANRGSGSLYQDTVENVILAYRLRRFRYSKIRDEFKQRDEVKAALYRADQEDSAAEEEEDEEDFVAGFTYFDGVDVSAADAGMKGFDGDGEED</sequence>
<dbReference type="OrthoDB" id="4500473at2759"/>
<comment type="caution">
    <text evidence="1">The sequence shown here is derived from an EMBL/GenBank/DDBJ whole genome shotgun (WGS) entry which is preliminary data.</text>
</comment>
<accession>A0A9P8VYA0</accession>